<dbReference type="EMBL" id="KQ965731">
    <property type="protein sequence ID" value="KXS22242.1"/>
    <property type="molecule type" value="Genomic_DNA"/>
</dbReference>
<evidence type="ECO:0000256" key="2">
    <source>
        <dbReference type="SAM" id="Phobius"/>
    </source>
</evidence>
<protein>
    <submittedName>
        <fullName evidence="3">Uncharacterized protein</fullName>
    </submittedName>
</protein>
<organism evidence="3 4">
    <name type="scientific">Gonapodya prolifera (strain JEL478)</name>
    <name type="common">Monoblepharis prolifera</name>
    <dbReference type="NCBI Taxonomy" id="1344416"/>
    <lineage>
        <taxon>Eukaryota</taxon>
        <taxon>Fungi</taxon>
        <taxon>Fungi incertae sedis</taxon>
        <taxon>Chytridiomycota</taxon>
        <taxon>Chytridiomycota incertae sedis</taxon>
        <taxon>Monoblepharidomycetes</taxon>
        <taxon>Monoblepharidales</taxon>
        <taxon>Gonapodyaceae</taxon>
        <taxon>Gonapodya</taxon>
    </lineage>
</organism>
<sequence>MEVGPRTMRNANELRIARVAAVAVALACVATVAVADVQDDAIRKRENFAGTTVTTLASHQPPQIPTPTQVLTQTLLFLALPSQGPSHYLPAPMPAGVIVGSVASSSVPASMATGTVWAVPSHYQPIPMPNDAVASAAPSYQPAPMSSAVVWAVPNYPGTSQLSAAIAVGLVGAGVVLGLALSLVAFTFYKRRERRIKEEGDAQPDASPDGASPQVVVVVENGSGSLPPPYENSNTTPMVVPPRIESKLAGDKE</sequence>
<evidence type="ECO:0000313" key="3">
    <source>
        <dbReference type="EMBL" id="KXS22242.1"/>
    </source>
</evidence>
<accession>A0A139AZS3</accession>
<proteinExistence type="predicted"/>
<keyword evidence="2" id="KW-0472">Membrane</keyword>
<feature type="compositionally biased region" description="Basic and acidic residues" evidence="1">
    <location>
        <begin position="244"/>
        <end position="253"/>
    </location>
</feature>
<feature type="region of interest" description="Disordered" evidence="1">
    <location>
        <begin position="199"/>
        <end position="253"/>
    </location>
</feature>
<keyword evidence="2" id="KW-1133">Transmembrane helix</keyword>
<evidence type="ECO:0000313" key="4">
    <source>
        <dbReference type="Proteomes" id="UP000070544"/>
    </source>
</evidence>
<dbReference type="Proteomes" id="UP000070544">
    <property type="component" value="Unassembled WGS sequence"/>
</dbReference>
<reference evidence="3 4" key="1">
    <citation type="journal article" date="2015" name="Genome Biol. Evol.">
        <title>Phylogenomic analyses indicate that early fungi evolved digesting cell walls of algal ancestors of land plants.</title>
        <authorList>
            <person name="Chang Y."/>
            <person name="Wang S."/>
            <person name="Sekimoto S."/>
            <person name="Aerts A.L."/>
            <person name="Choi C."/>
            <person name="Clum A."/>
            <person name="LaButti K.M."/>
            <person name="Lindquist E.A."/>
            <person name="Yee Ngan C."/>
            <person name="Ohm R.A."/>
            <person name="Salamov A.A."/>
            <person name="Grigoriev I.V."/>
            <person name="Spatafora J.W."/>
            <person name="Berbee M.L."/>
        </authorList>
    </citation>
    <scope>NUCLEOTIDE SEQUENCE [LARGE SCALE GENOMIC DNA]</scope>
    <source>
        <strain evidence="3 4">JEL478</strain>
    </source>
</reference>
<gene>
    <name evidence="3" type="ORF">M427DRAFT_26854</name>
</gene>
<dbReference type="AlphaFoldDB" id="A0A139AZS3"/>
<name>A0A139AZS3_GONPJ</name>
<keyword evidence="2" id="KW-0812">Transmembrane</keyword>
<feature type="transmembrane region" description="Helical" evidence="2">
    <location>
        <begin position="164"/>
        <end position="189"/>
    </location>
</feature>
<keyword evidence="4" id="KW-1185">Reference proteome</keyword>
<evidence type="ECO:0000256" key="1">
    <source>
        <dbReference type="SAM" id="MobiDB-lite"/>
    </source>
</evidence>